<dbReference type="InterPro" id="IPR050351">
    <property type="entry name" value="BphY/WalK/GraS-like"/>
</dbReference>
<organism evidence="10 11">
    <name type="scientific">Candidatus Nealsonbacteria bacterium CG08_land_8_20_14_0_20_43_11</name>
    <dbReference type="NCBI Taxonomy" id="1974706"/>
    <lineage>
        <taxon>Bacteria</taxon>
        <taxon>Candidatus Nealsoniibacteriota</taxon>
    </lineage>
</organism>
<keyword evidence="6" id="KW-0902">Two-component regulatory system</keyword>
<comment type="caution">
    <text evidence="10">The sequence shown here is derived from an EMBL/GenBank/DDBJ whole genome shotgun (WGS) entry which is preliminary data.</text>
</comment>
<dbReference type="Gene3D" id="3.30.450.20">
    <property type="entry name" value="PAS domain"/>
    <property type="match status" value="2"/>
</dbReference>
<keyword evidence="5" id="KW-0418">Kinase</keyword>
<evidence type="ECO:0000259" key="9">
    <source>
        <dbReference type="PROSITE" id="PS50109"/>
    </source>
</evidence>
<evidence type="ECO:0000256" key="5">
    <source>
        <dbReference type="ARBA" id="ARBA00022777"/>
    </source>
</evidence>
<dbReference type="FunFam" id="3.30.565.10:FF:000006">
    <property type="entry name" value="Sensor histidine kinase WalK"/>
    <property type="match status" value="1"/>
</dbReference>
<dbReference type="Pfam" id="PF00512">
    <property type="entry name" value="HisKA"/>
    <property type="match status" value="1"/>
</dbReference>
<dbReference type="CDD" id="cd00075">
    <property type="entry name" value="HATPase"/>
    <property type="match status" value="1"/>
</dbReference>
<dbReference type="InterPro" id="IPR004358">
    <property type="entry name" value="Sig_transdc_His_kin-like_C"/>
</dbReference>
<keyword evidence="8" id="KW-0175">Coiled coil</keyword>
<evidence type="ECO:0000313" key="11">
    <source>
        <dbReference type="Proteomes" id="UP000229390"/>
    </source>
</evidence>
<comment type="catalytic activity">
    <reaction evidence="1">
        <text>ATP + protein L-histidine = ADP + protein N-phospho-L-histidine.</text>
        <dbReference type="EC" id="2.7.13.3"/>
    </reaction>
</comment>
<dbReference type="NCBIfam" id="TIGR00229">
    <property type="entry name" value="sensory_box"/>
    <property type="match status" value="2"/>
</dbReference>
<dbReference type="EC" id="2.7.13.3" evidence="2"/>
<dbReference type="InterPro" id="IPR036890">
    <property type="entry name" value="HATPase_C_sf"/>
</dbReference>
<evidence type="ECO:0000313" key="10">
    <source>
        <dbReference type="EMBL" id="PIS38811.1"/>
    </source>
</evidence>
<dbReference type="Gene3D" id="3.30.565.10">
    <property type="entry name" value="Histidine kinase-like ATPase, C-terminal domain"/>
    <property type="match status" value="1"/>
</dbReference>
<feature type="domain" description="Histidine kinase" evidence="9">
    <location>
        <begin position="287"/>
        <end position="507"/>
    </location>
</feature>
<dbReference type="PANTHER" id="PTHR45453:SF1">
    <property type="entry name" value="PHOSPHATE REGULON SENSOR PROTEIN PHOR"/>
    <property type="match status" value="1"/>
</dbReference>
<dbReference type="Pfam" id="PF13426">
    <property type="entry name" value="PAS_9"/>
    <property type="match status" value="2"/>
</dbReference>
<dbReference type="SMART" id="SM00387">
    <property type="entry name" value="HATPase_c"/>
    <property type="match status" value="1"/>
</dbReference>
<dbReference type="InterPro" id="IPR003594">
    <property type="entry name" value="HATPase_dom"/>
</dbReference>
<protein>
    <recommendedName>
        <fullName evidence="2">histidine kinase</fullName>
        <ecNumber evidence="2">2.7.13.3</ecNumber>
    </recommendedName>
</protein>
<keyword evidence="3" id="KW-0597">Phosphoprotein</keyword>
<dbReference type="InterPro" id="IPR005467">
    <property type="entry name" value="His_kinase_dom"/>
</dbReference>
<dbReference type="PROSITE" id="PS50109">
    <property type="entry name" value="HIS_KIN"/>
    <property type="match status" value="1"/>
</dbReference>
<dbReference type="Pfam" id="PF02518">
    <property type="entry name" value="HATPase_c"/>
    <property type="match status" value="1"/>
</dbReference>
<evidence type="ECO:0000256" key="2">
    <source>
        <dbReference type="ARBA" id="ARBA00012438"/>
    </source>
</evidence>
<evidence type="ECO:0000256" key="3">
    <source>
        <dbReference type="ARBA" id="ARBA00022553"/>
    </source>
</evidence>
<dbReference type="PANTHER" id="PTHR45453">
    <property type="entry name" value="PHOSPHATE REGULON SENSOR PROTEIN PHOR"/>
    <property type="match status" value="1"/>
</dbReference>
<accession>A0A2M6T0G3</accession>
<dbReference type="AlphaFoldDB" id="A0A2M6T0G3"/>
<dbReference type="Proteomes" id="UP000229390">
    <property type="component" value="Unassembled WGS sequence"/>
</dbReference>
<dbReference type="GO" id="GO:0005886">
    <property type="term" value="C:plasma membrane"/>
    <property type="evidence" value="ECO:0007669"/>
    <property type="project" value="TreeGrafter"/>
</dbReference>
<dbReference type="GO" id="GO:0004721">
    <property type="term" value="F:phosphoprotein phosphatase activity"/>
    <property type="evidence" value="ECO:0007669"/>
    <property type="project" value="TreeGrafter"/>
</dbReference>
<dbReference type="InterPro" id="IPR036097">
    <property type="entry name" value="HisK_dim/P_sf"/>
</dbReference>
<evidence type="ECO:0000256" key="8">
    <source>
        <dbReference type="SAM" id="Coils"/>
    </source>
</evidence>
<dbReference type="SUPFAM" id="SSF55874">
    <property type="entry name" value="ATPase domain of HSP90 chaperone/DNA topoisomerase II/histidine kinase"/>
    <property type="match status" value="1"/>
</dbReference>
<dbReference type="SMART" id="SM00091">
    <property type="entry name" value="PAS"/>
    <property type="match status" value="2"/>
</dbReference>
<reference evidence="11" key="1">
    <citation type="submission" date="2017-09" db="EMBL/GenBank/DDBJ databases">
        <title>Depth-based differentiation of microbial function through sediment-hosted aquifers and enrichment of novel symbionts in the deep terrestrial subsurface.</title>
        <authorList>
            <person name="Probst A.J."/>
            <person name="Ladd B."/>
            <person name="Jarett J.K."/>
            <person name="Geller-Mcgrath D.E."/>
            <person name="Sieber C.M.K."/>
            <person name="Emerson J.B."/>
            <person name="Anantharaman K."/>
            <person name="Thomas B.C."/>
            <person name="Malmstrom R."/>
            <person name="Stieglmeier M."/>
            <person name="Klingl A."/>
            <person name="Woyke T."/>
            <person name="Ryan C.M."/>
            <person name="Banfield J.F."/>
        </authorList>
    </citation>
    <scope>NUCLEOTIDE SEQUENCE [LARGE SCALE GENOMIC DNA]</scope>
</reference>
<name>A0A2M6T0G3_9BACT</name>
<dbReference type="CDD" id="cd00130">
    <property type="entry name" value="PAS"/>
    <property type="match status" value="1"/>
</dbReference>
<dbReference type="GO" id="GO:0000155">
    <property type="term" value="F:phosphorelay sensor kinase activity"/>
    <property type="evidence" value="ECO:0007669"/>
    <property type="project" value="InterPro"/>
</dbReference>
<sequence>MANESEQEKKIGLLLSDLSSLEEYINDLFVFAPLPICFVSLGGMVFEANPAFEKLSNSILTDIIGTPITIFFKEKEIERLQQETIKSGAVEGREMLFSPKEKGKMAVQVFTRVRQDEEGRPVGYFLSLFDLTKIKQTEENISQTQRALLNILEDTEEARRLAEEEKDKTKTIIDNFTDGLLVFDVAERLISINAQGEKFFNVQSAGVNGKSLTELKEILAFLPLILVLGEKLKETFRQELVLKENLVLEVSAVPVLSYGEKTGYLVSLHDITREKLIERMKTEFVSIAAHQLRTPLSAIKWTLRMLLDGDLGELAPEQRDFIEKSYQSNERMIGLINDLLDVTRIEEGRYVFKKDYADIVSLVNSIVSNYLDEAKEKGIKLRFKSTAKNLPAVIIDAEKITLVIQNLIENSIKYTKPGGEIIVFLERRKEEIEISVRDTGVGIPLDQQGRVFSKFFRAANVMRMETEGSGLGLFIAKNIVEAHGGRIWFQSEEGKGSTFFFTIPAKKEFKQFLEGF</sequence>
<dbReference type="SUPFAM" id="SSF47384">
    <property type="entry name" value="Homodimeric domain of signal transducing histidine kinase"/>
    <property type="match status" value="1"/>
</dbReference>
<evidence type="ECO:0000256" key="1">
    <source>
        <dbReference type="ARBA" id="ARBA00000085"/>
    </source>
</evidence>
<dbReference type="InterPro" id="IPR003661">
    <property type="entry name" value="HisK_dim/P_dom"/>
</dbReference>
<dbReference type="Gene3D" id="1.10.287.130">
    <property type="match status" value="1"/>
</dbReference>
<dbReference type="EMBL" id="PEYE01000030">
    <property type="protein sequence ID" value="PIS38811.1"/>
    <property type="molecule type" value="Genomic_DNA"/>
</dbReference>
<dbReference type="PRINTS" id="PR00344">
    <property type="entry name" value="BCTRLSENSOR"/>
</dbReference>
<dbReference type="InterPro" id="IPR000014">
    <property type="entry name" value="PAS"/>
</dbReference>
<evidence type="ECO:0000256" key="6">
    <source>
        <dbReference type="ARBA" id="ARBA00023012"/>
    </source>
</evidence>
<feature type="coiled-coil region" evidence="8">
    <location>
        <begin position="134"/>
        <end position="172"/>
    </location>
</feature>
<keyword evidence="7" id="KW-0472">Membrane</keyword>
<proteinExistence type="predicted"/>
<dbReference type="CDD" id="cd00082">
    <property type="entry name" value="HisKA"/>
    <property type="match status" value="1"/>
</dbReference>
<dbReference type="SMART" id="SM00388">
    <property type="entry name" value="HisKA"/>
    <property type="match status" value="1"/>
</dbReference>
<dbReference type="SUPFAM" id="SSF55785">
    <property type="entry name" value="PYP-like sensor domain (PAS domain)"/>
    <property type="match status" value="2"/>
</dbReference>
<evidence type="ECO:0000256" key="4">
    <source>
        <dbReference type="ARBA" id="ARBA00022679"/>
    </source>
</evidence>
<dbReference type="GO" id="GO:0016036">
    <property type="term" value="P:cellular response to phosphate starvation"/>
    <property type="evidence" value="ECO:0007669"/>
    <property type="project" value="TreeGrafter"/>
</dbReference>
<evidence type="ECO:0000256" key="7">
    <source>
        <dbReference type="ARBA" id="ARBA00023136"/>
    </source>
</evidence>
<keyword evidence="4" id="KW-0808">Transferase</keyword>
<gene>
    <name evidence="10" type="ORF">COT34_01780</name>
</gene>
<dbReference type="InterPro" id="IPR035965">
    <property type="entry name" value="PAS-like_dom_sf"/>
</dbReference>